<keyword evidence="1" id="KW-1185">Reference proteome</keyword>
<evidence type="ECO:0000313" key="1">
    <source>
        <dbReference type="Proteomes" id="UP000095283"/>
    </source>
</evidence>
<protein>
    <submittedName>
        <fullName evidence="2">(-)-germacrene D synthase</fullName>
    </submittedName>
</protein>
<evidence type="ECO:0000313" key="2">
    <source>
        <dbReference type="WBParaSite" id="Hba_13641"/>
    </source>
</evidence>
<accession>A0A1I7X7U2</accession>
<dbReference type="Pfam" id="PF07914">
    <property type="entry name" value="DUF1679"/>
    <property type="match status" value="1"/>
</dbReference>
<dbReference type="PANTHER" id="PTHR23020">
    <property type="entry name" value="UNCHARACTERIZED NUCLEAR HORMONE RECEPTOR-RELATED"/>
    <property type="match status" value="1"/>
</dbReference>
<dbReference type="InterPro" id="IPR012877">
    <property type="entry name" value="Dhs-27"/>
</dbReference>
<reference evidence="2" key="1">
    <citation type="submission" date="2016-11" db="UniProtKB">
        <authorList>
            <consortium name="WormBaseParasite"/>
        </authorList>
    </citation>
    <scope>IDENTIFICATION</scope>
</reference>
<dbReference type="AlphaFoldDB" id="A0A1I7X7U2"/>
<proteinExistence type="predicted"/>
<sequence>MCHFGMLATDITRLLNTSTSPEDRRLNWKNYLKVYYDEMIRVLNGSSAPFSLEQLELTYRIVYPRVASFLIPALFALFHSTMKIFKGNEGTGARKILLEKIVSIYEDIIDHHENKPSNL</sequence>
<dbReference type="PANTHER" id="PTHR23020:SF15">
    <property type="entry name" value="CHK KINASE-LIKE DOMAIN-CONTAINING PROTEIN"/>
    <property type="match status" value="1"/>
</dbReference>
<name>A0A1I7X7U2_HETBA</name>
<dbReference type="Proteomes" id="UP000095283">
    <property type="component" value="Unplaced"/>
</dbReference>
<dbReference type="WBParaSite" id="Hba_13641">
    <property type="protein sequence ID" value="Hba_13641"/>
    <property type="gene ID" value="Hba_13641"/>
</dbReference>
<dbReference type="InterPro" id="IPR052961">
    <property type="entry name" value="Oxido-Kinase-like_Enzymes"/>
</dbReference>
<organism evidence="1 2">
    <name type="scientific">Heterorhabditis bacteriophora</name>
    <name type="common">Entomopathogenic nematode worm</name>
    <dbReference type="NCBI Taxonomy" id="37862"/>
    <lineage>
        <taxon>Eukaryota</taxon>
        <taxon>Metazoa</taxon>
        <taxon>Ecdysozoa</taxon>
        <taxon>Nematoda</taxon>
        <taxon>Chromadorea</taxon>
        <taxon>Rhabditida</taxon>
        <taxon>Rhabditina</taxon>
        <taxon>Rhabditomorpha</taxon>
        <taxon>Strongyloidea</taxon>
        <taxon>Heterorhabditidae</taxon>
        <taxon>Heterorhabditis</taxon>
    </lineage>
</organism>